<dbReference type="GO" id="GO:0009432">
    <property type="term" value="P:SOS response"/>
    <property type="evidence" value="ECO:0007669"/>
    <property type="project" value="UniProtKB-KW"/>
</dbReference>
<proteinExistence type="predicted"/>
<evidence type="ECO:0000256" key="1">
    <source>
        <dbReference type="ARBA" id="ARBA00023236"/>
    </source>
</evidence>
<dbReference type="AlphaFoldDB" id="A0A418KWV7"/>
<dbReference type="InterPro" id="IPR003959">
    <property type="entry name" value="ATPase_AAA_core"/>
</dbReference>
<dbReference type="RefSeq" id="WP_119658236.1">
    <property type="nucleotide sequence ID" value="NZ_QUAL01000016.1"/>
</dbReference>
<evidence type="ECO:0000313" key="4">
    <source>
        <dbReference type="Proteomes" id="UP000284057"/>
    </source>
</evidence>
<keyword evidence="1" id="KW-0742">SOS response</keyword>
<dbReference type="GO" id="GO:0005524">
    <property type="term" value="F:ATP binding"/>
    <property type="evidence" value="ECO:0007669"/>
    <property type="project" value="UniProtKB-KW"/>
</dbReference>
<feature type="domain" description="ATPase AAA-type core" evidence="2">
    <location>
        <begin position="26"/>
        <end position="353"/>
    </location>
</feature>
<dbReference type="Gene3D" id="3.40.50.300">
    <property type="entry name" value="P-loop containing nucleotide triphosphate hydrolases"/>
    <property type="match status" value="2"/>
</dbReference>
<keyword evidence="3" id="KW-0547">Nucleotide-binding</keyword>
<sequence>MLRTVAIANYRSLRDVVLPLTGLDIVTGANGTGKSSLYRALRLLADCARGAIIASLAREGGMPSVTWAGPEKLSREMRTGEQPIQGTRRSQPVNVRMGFAGDDFGYLIDLGLPQPISKTNPSYFELDPEIKREAIWSGPVLRPGTWLADRRNELVRVRSGSGDWEHLAHGLRTFESMLNEVADPVRAPELLTVREQVRSWRFYDQFRTDADAPARQPRLGTRTMVLADDGADLAAALQTIREIGAVEALDDAVDRAFPGSRLEITQVGGRLDLSFRQHGLLRPLTGAELSDGTLRFLLWAAALLTPRPPALMVLNEPETSLHPQLLPALAELVVKARETTQIVVVTHSHALIDHIGAGAARVELVKDTGETGIAGLERFDRPSWNWGSR</sequence>
<evidence type="ECO:0000259" key="2">
    <source>
        <dbReference type="Pfam" id="PF13304"/>
    </source>
</evidence>
<keyword evidence="1" id="KW-0227">DNA damage</keyword>
<dbReference type="OrthoDB" id="104167at2"/>
<dbReference type="InterPro" id="IPR027417">
    <property type="entry name" value="P-loop_NTPase"/>
</dbReference>
<organism evidence="3 4">
    <name type="scientific">Jiangella rhizosphaerae</name>
    <dbReference type="NCBI Taxonomy" id="2293569"/>
    <lineage>
        <taxon>Bacteria</taxon>
        <taxon>Bacillati</taxon>
        <taxon>Actinomycetota</taxon>
        <taxon>Actinomycetes</taxon>
        <taxon>Jiangellales</taxon>
        <taxon>Jiangellaceae</taxon>
        <taxon>Jiangella</taxon>
    </lineage>
</organism>
<dbReference type="PANTHER" id="PTHR32182">
    <property type="entry name" value="DNA REPLICATION AND REPAIR PROTEIN RECF"/>
    <property type="match status" value="1"/>
</dbReference>
<gene>
    <name evidence="3" type="ORF">DY240_01655</name>
</gene>
<dbReference type="FunFam" id="3.40.50.300:FF:002708">
    <property type="entry name" value="FeS assembly ATPase SufC"/>
    <property type="match status" value="1"/>
</dbReference>
<dbReference type="Proteomes" id="UP000284057">
    <property type="component" value="Unassembled WGS sequence"/>
</dbReference>
<dbReference type="SUPFAM" id="SSF52540">
    <property type="entry name" value="P-loop containing nucleoside triphosphate hydrolases"/>
    <property type="match status" value="1"/>
</dbReference>
<dbReference type="EMBL" id="QUAL01000016">
    <property type="protein sequence ID" value="RIQ36730.1"/>
    <property type="molecule type" value="Genomic_DNA"/>
</dbReference>
<dbReference type="Pfam" id="PF13304">
    <property type="entry name" value="AAA_21"/>
    <property type="match status" value="1"/>
</dbReference>
<protein>
    <submittedName>
        <fullName evidence="3">ATP-binding protein</fullName>
    </submittedName>
</protein>
<keyword evidence="4" id="KW-1185">Reference proteome</keyword>
<dbReference type="GO" id="GO:0000731">
    <property type="term" value="P:DNA synthesis involved in DNA repair"/>
    <property type="evidence" value="ECO:0007669"/>
    <property type="project" value="TreeGrafter"/>
</dbReference>
<evidence type="ECO:0000313" key="3">
    <source>
        <dbReference type="EMBL" id="RIQ36730.1"/>
    </source>
</evidence>
<name>A0A418KWV7_9ACTN</name>
<comment type="caution">
    <text evidence="3">The sequence shown here is derived from an EMBL/GenBank/DDBJ whole genome shotgun (WGS) entry which is preliminary data.</text>
</comment>
<accession>A0A418KWV7</accession>
<reference evidence="3 4" key="1">
    <citation type="submission" date="2018-09" db="EMBL/GenBank/DDBJ databases">
        <title>Isolation, diversity and antifungal activity of actinobacteria from wheat.</title>
        <authorList>
            <person name="Han C."/>
        </authorList>
    </citation>
    <scope>NUCLEOTIDE SEQUENCE [LARGE SCALE GENOMIC DNA]</scope>
    <source>
        <strain evidence="3 4">NEAU-YY265</strain>
    </source>
</reference>
<dbReference type="GO" id="GO:0006302">
    <property type="term" value="P:double-strand break repair"/>
    <property type="evidence" value="ECO:0007669"/>
    <property type="project" value="TreeGrafter"/>
</dbReference>
<dbReference type="PIRSF" id="PIRSF029347">
    <property type="entry name" value="RecF"/>
    <property type="match status" value="1"/>
</dbReference>
<dbReference type="FunFam" id="3.40.50.300:FF:002534">
    <property type="entry name" value="Putative RecF protein"/>
    <property type="match status" value="1"/>
</dbReference>
<dbReference type="GO" id="GO:0016887">
    <property type="term" value="F:ATP hydrolysis activity"/>
    <property type="evidence" value="ECO:0007669"/>
    <property type="project" value="InterPro"/>
</dbReference>
<dbReference type="PANTHER" id="PTHR32182:SF25">
    <property type="entry name" value="SLR1056 PROTEIN"/>
    <property type="match status" value="1"/>
</dbReference>
<keyword evidence="3" id="KW-0067">ATP-binding</keyword>
<dbReference type="InterPro" id="IPR014555">
    <property type="entry name" value="RecF-like"/>
</dbReference>